<feature type="binding site" evidence="4 6">
    <location>
        <position position="116"/>
    </location>
    <ligand>
        <name>substrate</name>
    </ligand>
</feature>
<dbReference type="FunFam" id="3.30.70.580:FF:000001">
    <property type="entry name" value="tRNA pseudouridine synthase A"/>
    <property type="match status" value="1"/>
</dbReference>
<evidence type="ECO:0000256" key="5">
    <source>
        <dbReference type="PIRSR" id="PIRSR001430-1"/>
    </source>
</evidence>
<sequence>MFDGTGRWRIDLRYDGTAFHGWARQEGLRTVQGVLEETLRVVLRLPEPPRVTCAGRTDTGVHARSQVTHVDLEGAVEPLRLLRSLNGVLPADVAVTAVSEAPAGFDARFSALARRYVYRLCDDPAGWDPLRRGHVLRVGRPLDVDRMNAAAAGLLGEHDFAAFCKKREGASTVRALLEYSWQRTGVGQLEGTVVADAFCHSMVRALVGALIPVGDGRREVDWPAAVLAGKVRDSAVSVLPAHGLTLEEVRYPADDELAARALQARQVRGEVHQRG</sequence>
<dbReference type="OrthoDB" id="9811823at2"/>
<dbReference type="InterPro" id="IPR020095">
    <property type="entry name" value="PsdUridine_synth_TruA_C"/>
</dbReference>
<proteinExistence type="inferred from homology"/>
<accession>A0A4R4XA29</accession>
<evidence type="ECO:0000256" key="1">
    <source>
        <dbReference type="ARBA" id="ARBA00009375"/>
    </source>
</evidence>
<dbReference type="GO" id="GO:0031119">
    <property type="term" value="P:tRNA pseudouridine synthesis"/>
    <property type="evidence" value="ECO:0007669"/>
    <property type="project" value="UniProtKB-UniRule"/>
</dbReference>
<evidence type="ECO:0000313" key="9">
    <source>
        <dbReference type="EMBL" id="TDD27416.1"/>
    </source>
</evidence>
<evidence type="ECO:0000256" key="4">
    <source>
        <dbReference type="HAMAP-Rule" id="MF_00171"/>
    </source>
</evidence>
<dbReference type="GO" id="GO:0003723">
    <property type="term" value="F:RNA binding"/>
    <property type="evidence" value="ECO:0007669"/>
    <property type="project" value="InterPro"/>
</dbReference>
<dbReference type="InterPro" id="IPR001406">
    <property type="entry name" value="PsdUridine_synth_TruA"/>
</dbReference>
<dbReference type="Gene3D" id="3.30.70.580">
    <property type="entry name" value="Pseudouridine synthase I, catalytic domain, N-terminal subdomain"/>
    <property type="match status" value="1"/>
</dbReference>
<feature type="active site" description="Nucleophile" evidence="4 5">
    <location>
        <position position="58"/>
    </location>
</feature>
<reference evidence="9 10" key="1">
    <citation type="submission" date="2019-02" db="EMBL/GenBank/DDBJ databases">
        <title>Draft genome sequences of novel Actinobacteria.</title>
        <authorList>
            <person name="Sahin N."/>
            <person name="Ay H."/>
            <person name="Saygin H."/>
        </authorList>
    </citation>
    <scope>NUCLEOTIDE SEQUENCE [LARGE SCALE GENOMIC DNA]</scope>
    <source>
        <strain evidence="9 10">16K104</strain>
    </source>
</reference>
<keyword evidence="2 4" id="KW-0819">tRNA processing</keyword>
<gene>
    <name evidence="4 9" type="primary">truA</name>
    <name evidence="9" type="ORF">E1218_10540</name>
</gene>
<dbReference type="Gene3D" id="3.30.70.660">
    <property type="entry name" value="Pseudouridine synthase I, catalytic domain, C-terminal subdomain"/>
    <property type="match status" value="1"/>
</dbReference>
<dbReference type="Pfam" id="PF01416">
    <property type="entry name" value="PseudoU_synth_1"/>
    <property type="match status" value="2"/>
</dbReference>
<evidence type="ECO:0000256" key="6">
    <source>
        <dbReference type="PIRSR" id="PIRSR001430-2"/>
    </source>
</evidence>
<dbReference type="GO" id="GO:0160147">
    <property type="term" value="F:tRNA pseudouridine(38-40) synthase activity"/>
    <property type="evidence" value="ECO:0007669"/>
    <property type="project" value="UniProtKB-EC"/>
</dbReference>
<comment type="subunit">
    <text evidence="4">Homodimer.</text>
</comment>
<dbReference type="InterPro" id="IPR020097">
    <property type="entry name" value="PsdUridine_synth_TruA_a/b_dom"/>
</dbReference>
<evidence type="ECO:0000256" key="2">
    <source>
        <dbReference type="ARBA" id="ARBA00022694"/>
    </source>
</evidence>
<dbReference type="CDD" id="cd02570">
    <property type="entry name" value="PseudoU_synth_EcTruA"/>
    <property type="match status" value="1"/>
</dbReference>
<dbReference type="PANTHER" id="PTHR11142">
    <property type="entry name" value="PSEUDOURIDYLATE SYNTHASE"/>
    <property type="match status" value="1"/>
</dbReference>
<evidence type="ECO:0000256" key="7">
    <source>
        <dbReference type="RuleBase" id="RU003792"/>
    </source>
</evidence>
<organism evidence="9 10">
    <name type="scientific">Kribbella turkmenica</name>
    <dbReference type="NCBI Taxonomy" id="2530375"/>
    <lineage>
        <taxon>Bacteria</taxon>
        <taxon>Bacillati</taxon>
        <taxon>Actinomycetota</taxon>
        <taxon>Actinomycetes</taxon>
        <taxon>Propionibacteriales</taxon>
        <taxon>Kribbellaceae</taxon>
        <taxon>Kribbella</taxon>
    </lineage>
</organism>
<dbReference type="SUPFAM" id="SSF55120">
    <property type="entry name" value="Pseudouridine synthase"/>
    <property type="match status" value="1"/>
</dbReference>
<dbReference type="EMBL" id="SMKR01000034">
    <property type="protein sequence ID" value="TDD27416.1"/>
    <property type="molecule type" value="Genomic_DNA"/>
</dbReference>
<name>A0A4R4XA29_9ACTN</name>
<comment type="caution">
    <text evidence="9">The sequence shown here is derived from an EMBL/GenBank/DDBJ whole genome shotgun (WGS) entry which is preliminary data.</text>
</comment>
<keyword evidence="3 4" id="KW-0413">Isomerase</keyword>
<comment type="caution">
    <text evidence="4">Lacks conserved residue(s) required for the propagation of feature annotation.</text>
</comment>
<dbReference type="PIRSF" id="PIRSF001430">
    <property type="entry name" value="tRNA_psdUrid_synth"/>
    <property type="match status" value="1"/>
</dbReference>
<dbReference type="EC" id="5.4.99.12" evidence="4"/>
<dbReference type="InterPro" id="IPR020103">
    <property type="entry name" value="PsdUridine_synth_cat_dom_sf"/>
</dbReference>
<evidence type="ECO:0000313" key="10">
    <source>
        <dbReference type="Proteomes" id="UP000295172"/>
    </source>
</evidence>
<keyword evidence="10" id="KW-1185">Reference proteome</keyword>
<comment type="function">
    <text evidence="4">Formation of pseudouridine at positions 38, 39 and 40 in the anticodon stem and loop of transfer RNAs.</text>
</comment>
<dbReference type="FunFam" id="3.30.70.660:FF:000003">
    <property type="entry name" value="tRNA pseudouridine synthase A"/>
    <property type="match status" value="1"/>
</dbReference>
<dbReference type="InterPro" id="IPR020094">
    <property type="entry name" value="TruA/RsuA/RluB/E/F_N"/>
</dbReference>
<dbReference type="RefSeq" id="WP_132318757.1">
    <property type="nucleotide sequence ID" value="NZ_SMKR01000034.1"/>
</dbReference>
<comment type="similarity">
    <text evidence="1 4 7">Belongs to the tRNA pseudouridine synthase TruA family.</text>
</comment>
<comment type="catalytic activity">
    <reaction evidence="4 7">
        <text>uridine(38/39/40) in tRNA = pseudouridine(38/39/40) in tRNA</text>
        <dbReference type="Rhea" id="RHEA:22376"/>
        <dbReference type="Rhea" id="RHEA-COMP:10085"/>
        <dbReference type="Rhea" id="RHEA-COMP:10087"/>
        <dbReference type="ChEBI" id="CHEBI:65314"/>
        <dbReference type="ChEBI" id="CHEBI:65315"/>
        <dbReference type="EC" id="5.4.99.12"/>
    </reaction>
</comment>
<feature type="domain" description="Pseudouridine synthase I TruA alpha/beta" evidence="8">
    <location>
        <begin position="150"/>
        <end position="252"/>
    </location>
</feature>
<dbReference type="NCBIfam" id="TIGR00071">
    <property type="entry name" value="hisT_truA"/>
    <property type="match status" value="1"/>
</dbReference>
<protein>
    <recommendedName>
        <fullName evidence="4">tRNA pseudouridine synthase A</fullName>
        <ecNumber evidence="4">5.4.99.12</ecNumber>
    </recommendedName>
    <alternativeName>
        <fullName evidence="4">tRNA pseudouridine(38-40) synthase</fullName>
    </alternativeName>
    <alternativeName>
        <fullName evidence="4">tRNA pseudouridylate synthase I</fullName>
    </alternativeName>
    <alternativeName>
        <fullName evidence="4">tRNA-uridine isomerase I</fullName>
    </alternativeName>
</protein>
<evidence type="ECO:0000259" key="8">
    <source>
        <dbReference type="Pfam" id="PF01416"/>
    </source>
</evidence>
<feature type="domain" description="Pseudouridine synthase I TruA alpha/beta" evidence="8">
    <location>
        <begin position="13"/>
        <end position="109"/>
    </location>
</feature>
<dbReference type="HAMAP" id="MF_00171">
    <property type="entry name" value="TruA"/>
    <property type="match status" value="1"/>
</dbReference>
<dbReference type="Proteomes" id="UP000295172">
    <property type="component" value="Unassembled WGS sequence"/>
</dbReference>
<dbReference type="PANTHER" id="PTHR11142:SF0">
    <property type="entry name" value="TRNA PSEUDOURIDINE SYNTHASE-LIKE 1"/>
    <property type="match status" value="1"/>
</dbReference>
<dbReference type="AlphaFoldDB" id="A0A4R4XA29"/>
<evidence type="ECO:0000256" key="3">
    <source>
        <dbReference type="ARBA" id="ARBA00023235"/>
    </source>
</evidence>